<evidence type="ECO:0000256" key="1">
    <source>
        <dbReference type="ARBA" id="ARBA00004442"/>
    </source>
</evidence>
<keyword evidence="8" id="KW-1185">Reference proteome</keyword>
<name>A0ABS7JF97_9SPHN</name>
<dbReference type="InterPro" id="IPR010583">
    <property type="entry name" value="MipA"/>
</dbReference>
<dbReference type="PANTHER" id="PTHR38776">
    <property type="entry name" value="MLTA-INTERACTING PROTEIN-RELATED"/>
    <property type="match status" value="1"/>
</dbReference>
<evidence type="ECO:0000256" key="3">
    <source>
        <dbReference type="ARBA" id="ARBA00022729"/>
    </source>
</evidence>
<keyword evidence="5" id="KW-0998">Cell outer membrane</keyword>
<dbReference type="Proteomes" id="UP000776651">
    <property type="component" value="Unassembled WGS sequence"/>
</dbReference>
<feature type="signal peptide" evidence="6">
    <location>
        <begin position="1"/>
        <end position="21"/>
    </location>
</feature>
<evidence type="ECO:0000313" key="7">
    <source>
        <dbReference type="EMBL" id="MBX7488698.1"/>
    </source>
</evidence>
<dbReference type="PANTHER" id="PTHR38776:SF1">
    <property type="entry name" value="MLTA-INTERACTING PROTEIN-RELATED"/>
    <property type="match status" value="1"/>
</dbReference>
<evidence type="ECO:0000256" key="6">
    <source>
        <dbReference type="SAM" id="SignalP"/>
    </source>
</evidence>
<evidence type="ECO:0000256" key="2">
    <source>
        <dbReference type="ARBA" id="ARBA00005722"/>
    </source>
</evidence>
<dbReference type="EMBL" id="JAIGNQ010000002">
    <property type="protein sequence ID" value="MBX7488698.1"/>
    <property type="molecule type" value="Genomic_DNA"/>
</dbReference>
<dbReference type="Pfam" id="PF06629">
    <property type="entry name" value="MipA"/>
    <property type="match status" value="1"/>
</dbReference>
<protein>
    <submittedName>
        <fullName evidence="7">MipA/OmpV family protein</fullName>
    </submittedName>
</protein>
<proteinExistence type="inferred from homology"/>
<feature type="chain" id="PRO_5046938055" evidence="6">
    <location>
        <begin position="22"/>
        <end position="283"/>
    </location>
</feature>
<evidence type="ECO:0000256" key="5">
    <source>
        <dbReference type="ARBA" id="ARBA00023237"/>
    </source>
</evidence>
<sequence>MKAILAAAGAAVALCASPAAAQEADEIAAASGNAEPTVFDGDWLSVGAGVIYGPSYRGSDDYVFSPIPVVQGNLGGVGISPRAGGIALDFIPDRDGEVSFSAGIAAKLSRNRAAQIKDPVVRSYGELETAIEVGPSAGASVPALLNPYDSLSFNIDAVWDVAGAHNGMSVNPSITYFTPLSRGIAVSLSVSAKHIDDDFADYYYSVPAGGPLPEFQAEGGFESAGVNLLGVFDLDGDVTNGGLALIALGGYSRMLGDAKRTPFTSIRGDADQWMGAVGVGYTF</sequence>
<keyword evidence="3 6" id="KW-0732">Signal</keyword>
<reference evidence="7 8" key="1">
    <citation type="submission" date="2021-08" db="EMBL/GenBank/DDBJ databases">
        <title>Comparative Genomics Analysis of the Genus Qipengyuania Reveals Extensive Genetic Diversity and Metabolic Versatility, Including the Description of Fifteen Novel Species.</title>
        <authorList>
            <person name="Liu Y."/>
        </authorList>
    </citation>
    <scope>NUCLEOTIDE SEQUENCE [LARGE SCALE GENOMIC DNA]</scope>
    <source>
        <strain evidence="7 8">GH25</strain>
    </source>
</reference>
<accession>A0ABS7JF97</accession>
<evidence type="ECO:0000313" key="8">
    <source>
        <dbReference type="Proteomes" id="UP000776651"/>
    </source>
</evidence>
<comment type="similarity">
    <text evidence="2">Belongs to the MipA/OmpV family.</text>
</comment>
<dbReference type="RefSeq" id="WP_221597995.1">
    <property type="nucleotide sequence ID" value="NZ_JAIGNQ010000002.1"/>
</dbReference>
<evidence type="ECO:0000256" key="4">
    <source>
        <dbReference type="ARBA" id="ARBA00023136"/>
    </source>
</evidence>
<gene>
    <name evidence="7" type="ORF">K3177_09235</name>
</gene>
<keyword evidence="4" id="KW-0472">Membrane</keyword>
<comment type="caution">
    <text evidence="7">The sequence shown here is derived from an EMBL/GenBank/DDBJ whole genome shotgun (WGS) entry which is preliminary data.</text>
</comment>
<organism evidence="7 8">
    <name type="scientific">Qipengyuania pacifica</name>
    <dbReference type="NCBI Taxonomy" id="2860199"/>
    <lineage>
        <taxon>Bacteria</taxon>
        <taxon>Pseudomonadati</taxon>
        <taxon>Pseudomonadota</taxon>
        <taxon>Alphaproteobacteria</taxon>
        <taxon>Sphingomonadales</taxon>
        <taxon>Erythrobacteraceae</taxon>
        <taxon>Qipengyuania</taxon>
    </lineage>
</organism>
<comment type="subcellular location">
    <subcellularLocation>
        <location evidence="1">Cell outer membrane</location>
    </subcellularLocation>
</comment>